<dbReference type="Gene3D" id="1.10.560.10">
    <property type="entry name" value="GroEL-like equatorial domain"/>
    <property type="match status" value="1"/>
</dbReference>
<dbReference type="AlphaFoldDB" id="A0AB34JGY4"/>
<feature type="region of interest" description="Disordered" evidence="1">
    <location>
        <begin position="574"/>
        <end position="596"/>
    </location>
</feature>
<comment type="caution">
    <text evidence="2">The sequence shown here is derived from an EMBL/GenBank/DDBJ whole genome shotgun (WGS) entry which is preliminary data.</text>
</comment>
<reference evidence="2 3" key="1">
    <citation type="journal article" date="2024" name="Science">
        <title>Giant polyketide synthase enzymes in the biosynthesis of giant marine polyether toxins.</title>
        <authorList>
            <person name="Fallon T.R."/>
            <person name="Shende V.V."/>
            <person name="Wierzbicki I.H."/>
            <person name="Pendleton A.L."/>
            <person name="Watervoot N.F."/>
            <person name="Auber R.P."/>
            <person name="Gonzalez D.J."/>
            <person name="Wisecaver J.H."/>
            <person name="Moore B.S."/>
        </authorList>
    </citation>
    <scope>NUCLEOTIDE SEQUENCE [LARGE SCALE GENOMIC DNA]</scope>
    <source>
        <strain evidence="2 3">12B1</strain>
    </source>
</reference>
<protein>
    <submittedName>
        <fullName evidence="2">Uncharacterized protein</fullName>
    </submittedName>
</protein>
<organism evidence="2 3">
    <name type="scientific">Prymnesium parvum</name>
    <name type="common">Toxic golden alga</name>
    <dbReference type="NCBI Taxonomy" id="97485"/>
    <lineage>
        <taxon>Eukaryota</taxon>
        <taxon>Haptista</taxon>
        <taxon>Haptophyta</taxon>
        <taxon>Prymnesiophyceae</taxon>
        <taxon>Prymnesiales</taxon>
        <taxon>Prymnesiaceae</taxon>
        <taxon>Prymnesium</taxon>
    </lineage>
</organism>
<name>A0AB34JGY4_PRYPA</name>
<dbReference type="PANTHER" id="PTHR14667">
    <property type="entry name" value="BARDET-BIEDL SYNDROME 10 PROTEIN"/>
    <property type="match status" value="1"/>
</dbReference>
<dbReference type="InterPro" id="IPR027409">
    <property type="entry name" value="GroEL-like_apical_dom_sf"/>
</dbReference>
<proteinExistence type="predicted"/>
<dbReference type="PANTHER" id="PTHR14667:SF2">
    <property type="entry name" value="BARDET-BIEDL SYNDROME 10 PROTEIN"/>
    <property type="match status" value="1"/>
</dbReference>
<dbReference type="GO" id="GO:0005524">
    <property type="term" value="F:ATP binding"/>
    <property type="evidence" value="ECO:0007669"/>
    <property type="project" value="InterPro"/>
</dbReference>
<evidence type="ECO:0000313" key="2">
    <source>
        <dbReference type="EMBL" id="KAL1520803.1"/>
    </source>
</evidence>
<dbReference type="InterPro" id="IPR027413">
    <property type="entry name" value="GROEL-like_equatorial_sf"/>
</dbReference>
<dbReference type="SUPFAM" id="SSF48592">
    <property type="entry name" value="GroEL equatorial domain-like"/>
    <property type="match status" value="1"/>
</dbReference>
<accession>A0AB34JGY4</accession>
<evidence type="ECO:0000256" key="1">
    <source>
        <dbReference type="SAM" id="MobiDB-lite"/>
    </source>
</evidence>
<dbReference type="InterPro" id="IPR027410">
    <property type="entry name" value="TCP-1-like_intermed_sf"/>
</dbReference>
<dbReference type="Proteomes" id="UP001515480">
    <property type="component" value="Unassembled WGS sequence"/>
</dbReference>
<dbReference type="GO" id="GO:0051131">
    <property type="term" value="P:chaperone-mediated protein complex assembly"/>
    <property type="evidence" value="ECO:0007669"/>
    <property type="project" value="InterPro"/>
</dbReference>
<dbReference type="InterPro" id="IPR002423">
    <property type="entry name" value="Cpn60/GroEL/TCP-1"/>
</dbReference>
<dbReference type="Pfam" id="PF00118">
    <property type="entry name" value="Cpn60_TCP1"/>
    <property type="match status" value="1"/>
</dbReference>
<gene>
    <name evidence="2" type="ORF">AB1Y20_022365</name>
</gene>
<evidence type="ECO:0000313" key="3">
    <source>
        <dbReference type="Proteomes" id="UP001515480"/>
    </source>
</evidence>
<dbReference type="Gene3D" id="3.50.7.10">
    <property type="entry name" value="GroEL"/>
    <property type="match status" value="1"/>
</dbReference>
<keyword evidence="3" id="KW-1185">Reference proteome</keyword>
<dbReference type="EMBL" id="JBGBPQ010000008">
    <property type="protein sequence ID" value="KAL1520803.1"/>
    <property type="molecule type" value="Genomic_DNA"/>
</dbReference>
<sequence>MAGEVRQPLQLLSTVSALARVVRSAYGPRPREKLLISATNRVLITSSGASILASLVSDHPVTRWLLDTVAAHVAHAGDGATSFVLLLHYVLDEADALLRGRAASRIRLVRAVDWLRKDALPYRLFPSWEQQTVRTDPDDPEAIRDAALRLCATSLAGCFGASVSHSLTAALVGALTLAPTDGSPLPIDLVRRRAGGGISILAVGGGLARSSHGCAGAVVEAQPISERMPRQLRSTRALFLGSSAIPPEDRRAGDDATSGVPVTIQVAAAAHRAGDSELPRQPASEVMGVAADERRRWVRALRDAGVRLLLSGTSVGAGTVPLCVEAGVCVLQGVDSSDLHLLARGLGVSPLRAFPRATELSELATSPGFVADAVSLDCVRMGSKWWCRVSSPHAEELVTCTVRAPTAGLALEYRKASERALRSLRLWMGPPQRTEGKQRAPRASPCEAQTTEGKQRAPRASPCEAQTTEGKQRAPRASPCEAQTTEGKQRAPRASPCEAQTTEGKQRAPRASPCEAQTTEGKQCATRASTCEAQTQWVMRSVPGACAAEMQLCALLGKLRQDLTDSFEACESQTSSKEGAGIVGGGKEDTASRSNCHGGRGAELAVRVDALQLVSSALRRLARTFHENAQMRQGDRHTAERWILNLHALEKAHKNSPTCSLGLVDSSRSSVKLSLHGESDATNRCGVAVADALAAGILEPMGCKVLLIEDVLRPFRRHVADDSDPPSDDDGSDSAGSIEST</sequence>
<feature type="region of interest" description="Disordered" evidence="1">
    <location>
        <begin position="718"/>
        <end position="741"/>
    </location>
</feature>
<dbReference type="InterPro" id="IPR042619">
    <property type="entry name" value="BBS10"/>
</dbReference>
<feature type="compositionally biased region" description="Acidic residues" evidence="1">
    <location>
        <begin position="722"/>
        <end position="732"/>
    </location>
</feature>
<dbReference type="Gene3D" id="3.30.260.10">
    <property type="entry name" value="TCP-1-like chaperonin intermediate domain"/>
    <property type="match status" value="1"/>
</dbReference>
<feature type="region of interest" description="Disordered" evidence="1">
    <location>
        <begin position="424"/>
        <end position="519"/>
    </location>
</feature>